<dbReference type="GO" id="GO:0007283">
    <property type="term" value="P:spermatogenesis"/>
    <property type="evidence" value="ECO:0007669"/>
    <property type="project" value="TreeGrafter"/>
</dbReference>
<name>A0A0K8RAV5_IXORI</name>
<dbReference type="Gene3D" id="2.40.50.90">
    <property type="match status" value="1"/>
</dbReference>
<organism evidence="3">
    <name type="scientific">Ixodes ricinus</name>
    <name type="common">Common tick</name>
    <name type="synonym">Acarus ricinus</name>
    <dbReference type="NCBI Taxonomy" id="34613"/>
    <lineage>
        <taxon>Eukaryota</taxon>
        <taxon>Metazoa</taxon>
        <taxon>Ecdysozoa</taxon>
        <taxon>Arthropoda</taxon>
        <taxon>Chelicerata</taxon>
        <taxon>Arachnida</taxon>
        <taxon>Acari</taxon>
        <taxon>Parasitiformes</taxon>
        <taxon>Ixodida</taxon>
        <taxon>Ixodoidea</taxon>
        <taxon>Ixodidae</taxon>
        <taxon>Ixodinae</taxon>
        <taxon>Ixodes</taxon>
    </lineage>
</organism>
<sequence>MNELETVSKADSSGHSGGWTSGMSAGFPVPHRTRTANGSSDWHRGMVVSVGQDPLSCKILYVDYGTMAEVKRTMLRTLKDEFLVLPAQAIRATMGHLKPFSPSGWTAQSKSRFMELVSGDRTLMCKVLERQGVAYSINLCDTTPIVCT</sequence>
<dbReference type="InterPro" id="IPR050621">
    <property type="entry name" value="Tudor_domain_containing"/>
</dbReference>
<dbReference type="AlphaFoldDB" id="A0A0K8RAV5"/>
<dbReference type="InterPro" id="IPR002999">
    <property type="entry name" value="Tudor"/>
</dbReference>
<keyword evidence="3" id="KW-0418">Kinase</keyword>
<dbReference type="PANTHER" id="PTHR22948:SF29">
    <property type="entry name" value="FI02030P-RELATED"/>
    <property type="match status" value="1"/>
</dbReference>
<dbReference type="GO" id="GO:0034587">
    <property type="term" value="P:piRNA processing"/>
    <property type="evidence" value="ECO:0007669"/>
    <property type="project" value="TreeGrafter"/>
</dbReference>
<keyword evidence="3" id="KW-0808">Transferase</keyword>
<accession>A0A0K8RAV5</accession>
<protein>
    <submittedName>
        <fullName evidence="3">Putative a kinase anchor protein</fullName>
    </submittedName>
</protein>
<dbReference type="InterPro" id="IPR035437">
    <property type="entry name" value="SNase_OB-fold_sf"/>
</dbReference>
<dbReference type="GO" id="GO:0016301">
    <property type="term" value="F:kinase activity"/>
    <property type="evidence" value="ECO:0007669"/>
    <property type="project" value="UniProtKB-KW"/>
</dbReference>
<proteinExistence type="evidence at transcript level"/>
<feature type="region of interest" description="Disordered" evidence="1">
    <location>
        <begin position="1"/>
        <end position="39"/>
    </location>
</feature>
<feature type="domain" description="Tudor" evidence="2">
    <location>
        <begin position="41"/>
        <end position="94"/>
    </location>
</feature>
<dbReference type="GO" id="GO:0030719">
    <property type="term" value="P:P granule organization"/>
    <property type="evidence" value="ECO:0007669"/>
    <property type="project" value="TreeGrafter"/>
</dbReference>
<reference evidence="3" key="1">
    <citation type="submission" date="2012-12" db="EMBL/GenBank/DDBJ databases">
        <title>Identification and characterization of a phenylalanine ammonia-lyase gene family in Isatis indigotica Fort.</title>
        <authorList>
            <person name="Liu Q."/>
            <person name="Chen J."/>
            <person name="Zhou X."/>
            <person name="Di P."/>
            <person name="Xiao Y."/>
            <person name="Xuan H."/>
            <person name="Zhang L."/>
            <person name="Chen W."/>
        </authorList>
    </citation>
    <scope>NUCLEOTIDE SEQUENCE</scope>
    <source>
        <tissue evidence="3">Salivary gland</tissue>
    </source>
</reference>
<evidence type="ECO:0000256" key="1">
    <source>
        <dbReference type="SAM" id="MobiDB-lite"/>
    </source>
</evidence>
<dbReference type="PANTHER" id="PTHR22948">
    <property type="entry name" value="TUDOR DOMAIN CONTAINING PROTEIN"/>
    <property type="match status" value="1"/>
</dbReference>
<evidence type="ECO:0000313" key="3">
    <source>
        <dbReference type="EMBL" id="JAA67998.1"/>
    </source>
</evidence>
<dbReference type="GO" id="GO:0043186">
    <property type="term" value="C:P granule"/>
    <property type="evidence" value="ECO:0007669"/>
    <property type="project" value="TreeGrafter"/>
</dbReference>
<dbReference type="SUPFAM" id="SSF63748">
    <property type="entry name" value="Tudor/PWWP/MBT"/>
    <property type="match status" value="1"/>
</dbReference>
<dbReference type="Pfam" id="PF00567">
    <property type="entry name" value="TUDOR"/>
    <property type="match status" value="1"/>
</dbReference>
<evidence type="ECO:0000259" key="2">
    <source>
        <dbReference type="Pfam" id="PF00567"/>
    </source>
</evidence>
<dbReference type="EMBL" id="GADI01005810">
    <property type="protein sequence ID" value="JAA67998.1"/>
    <property type="molecule type" value="mRNA"/>
</dbReference>